<dbReference type="Proteomes" id="UP000249340">
    <property type="component" value="Chromosome"/>
</dbReference>
<keyword evidence="3" id="KW-1185">Reference proteome</keyword>
<feature type="domain" description="DNA primase/polymerase bifunctional N-terminal" evidence="1">
    <location>
        <begin position="24"/>
        <end position="216"/>
    </location>
</feature>
<name>A0A345T0V3_9ACTN</name>
<dbReference type="Pfam" id="PF09250">
    <property type="entry name" value="Prim-Pol"/>
    <property type="match status" value="1"/>
</dbReference>
<protein>
    <submittedName>
        <fullName evidence="2">DNA primase</fullName>
    </submittedName>
</protein>
<dbReference type="InterPro" id="IPR015330">
    <property type="entry name" value="DNA_primase/pol_bifunc_N"/>
</dbReference>
<dbReference type="AlphaFoldDB" id="A0A345T0V3"/>
<evidence type="ECO:0000313" key="2">
    <source>
        <dbReference type="EMBL" id="AXI79608.1"/>
    </source>
</evidence>
<organism evidence="2 3">
    <name type="scientific">Peterkaempfera bronchialis</name>
    <dbReference type="NCBI Taxonomy" id="2126346"/>
    <lineage>
        <taxon>Bacteria</taxon>
        <taxon>Bacillati</taxon>
        <taxon>Actinomycetota</taxon>
        <taxon>Actinomycetes</taxon>
        <taxon>Kitasatosporales</taxon>
        <taxon>Streptomycetaceae</taxon>
        <taxon>Peterkaempfera</taxon>
    </lineage>
</organism>
<sequence length="239" mass="25087">MDIQFGDLRFGSRRRTRATALQAAAEYAGRWGWWVAAGKPPGRTRGTAASDADPGGRCGCGVRRCAAPGLHPAPGEAAPVAGPWAERCEVRALWEAAPEASVLLPTGRTFDVLDIPAQAGCQALVRLERMGTRLGPVLASPAGRALFFVAPGAARALPDLLYRMGWDDAALDLACHGEGRYVAAPPTALAGLGPAHWLRPPTPESACRPPEARLLLGTLAYACHRSREPVGADAGWLAS</sequence>
<evidence type="ECO:0000259" key="1">
    <source>
        <dbReference type="SMART" id="SM00943"/>
    </source>
</evidence>
<accession>A0A345T0V3</accession>
<evidence type="ECO:0000313" key="3">
    <source>
        <dbReference type="Proteomes" id="UP000249340"/>
    </source>
</evidence>
<dbReference type="SMART" id="SM00943">
    <property type="entry name" value="Prim-Pol"/>
    <property type="match status" value="1"/>
</dbReference>
<gene>
    <name evidence="2" type="ORF">C7M71_021560</name>
</gene>
<proteinExistence type="predicted"/>
<dbReference type="EMBL" id="CP031264">
    <property type="protein sequence ID" value="AXI79608.1"/>
    <property type="molecule type" value="Genomic_DNA"/>
</dbReference>
<dbReference type="OrthoDB" id="3852216at2"/>
<dbReference type="RefSeq" id="WP_114914481.1">
    <property type="nucleotide sequence ID" value="NZ_CP031264.1"/>
</dbReference>
<dbReference type="KEGG" id="stri:C7M71_021560"/>
<reference evidence="3" key="1">
    <citation type="submission" date="2018-07" db="EMBL/GenBank/DDBJ databases">
        <title>Streptacidiphilus bronchialis DSM 106435 chromosome.</title>
        <authorList>
            <person name="Batra D."/>
            <person name="Gulvik C.A."/>
        </authorList>
    </citation>
    <scope>NUCLEOTIDE SEQUENCE [LARGE SCALE GENOMIC DNA]</scope>
    <source>
        <strain evidence="3">DSM 106435</strain>
    </source>
</reference>